<dbReference type="RefSeq" id="WP_251608190.1">
    <property type="nucleotide sequence ID" value="NZ_JAMQJY010000001.1"/>
</dbReference>
<evidence type="ECO:0000313" key="2">
    <source>
        <dbReference type="EMBL" id="MCM2676273.1"/>
    </source>
</evidence>
<gene>
    <name evidence="2" type="ORF">NDM98_12715</name>
</gene>
<organism evidence="2 3">
    <name type="scientific">Alkalicoccobacillus plakortidis</name>
    <dbReference type="NCBI Taxonomy" id="444060"/>
    <lineage>
        <taxon>Bacteria</taxon>
        <taxon>Bacillati</taxon>
        <taxon>Bacillota</taxon>
        <taxon>Bacilli</taxon>
        <taxon>Bacillales</taxon>
        <taxon>Bacillaceae</taxon>
        <taxon>Alkalicoccobacillus</taxon>
    </lineage>
</organism>
<dbReference type="Proteomes" id="UP001203665">
    <property type="component" value="Unassembled WGS sequence"/>
</dbReference>
<evidence type="ECO:0008006" key="4">
    <source>
        <dbReference type="Google" id="ProtNLM"/>
    </source>
</evidence>
<reference evidence="2" key="1">
    <citation type="submission" date="2022-06" db="EMBL/GenBank/DDBJ databases">
        <title>Alkalicoccobacillus porphyridii sp. nov., isolated from a marine red alga, Porphyridium purpureum and reclassification of Shouchella plakortidis and Shouchella gibsonii as Alkalicoccobacillus plakortidis comb. nov. and Alkalicoccobacillus gibsonii comb. nov.</title>
        <authorList>
            <person name="Kim K.H."/>
            <person name="Lee J.K."/>
            <person name="Han D.M."/>
            <person name="Baek J.H."/>
            <person name="Jeon C.O."/>
        </authorList>
    </citation>
    <scope>NUCLEOTIDE SEQUENCE</scope>
    <source>
        <strain evidence="2">DSM 19153</strain>
    </source>
</reference>
<comment type="caution">
    <text evidence="2">The sequence shown here is derived from an EMBL/GenBank/DDBJ whole genome shotgun (WGS) entry which is preliminary data.</text>
</comment>
<accession>A0ABT0XLT0</accession>
<feature type="transmembrane region" description="Helical" evidence="1">
    <location>
        <begin position="346"/>
        <end position="367"/>
    </location>
</feature>
<feature type="transmembrane region" description="Helical" evidence="1">
    <location>
        <begin position="212"/>
        <end position="245"/>
    </location>
</feature>
<keyword evidence="1" id="KW-1133">Transmembrane helix</keyword>
<evidence type="ECO:0000256" key="1">
    <source>
        <dbReference type="SAM" id="Phobius"/>
    </source>
</evidence>
<proteinExistence type="predicted"/>
<feature type="transmembrane region" description="Helical" evidence="1">
    <location>
        <begin position="265"/>
        <end position="285"/>
    </location>
</feature>
<keyword evidence="1" id="KW-0812">Transmembrane</keyword>
<feature type="transmembrane region" description="Helical" evidence="1">
    <location>
        <begin position="292"/>
        <end position="314"/>
    </location>
</feature>
<dbReference type="EMBL" id="JAMQJY010000001">
    <property type="protein sequence ID" value="MCM2676273.1"/>
    <property type="molecule type" value="Genomic_DNA"/>
</dbReference>
<name>A0ABT0XLT0_9BACI</name>
<feature type="transmembrane region" description="Helical" evidence="1">
    <location>
        <begin position="162"/>
        <end position="189"/>
    </location>
</feature>
<evidence type="ECO:0000313" key="3">
    <source>
        <dbReference type="Proteomes" id="UP001203665"/>
    </source>
</evidence>
<keyword evidence="3" id="KW-1185">Reference proteome</keyword>
<sequence length="382" mass="43911">MFWRFAKFEWKLFLLNKRNWFLALLVLLFFGLFYFSYNQDNMENLLLEKQIESGIAERSIDFFPEELTNQAEGEEVYQNLLAELSAVNMQRWHLRENELEEYVEQGRLVNELRFRNYELDNVGIFETLIVPLEDIEKEEAFLSYIEEHQLPLMEEGLGSSRYLVEVLTALSGLIFFTFVVVLASSIIVYEKSHQTVLAGFPISAIQKVHSKLFVYFISLLALLLLGVGVAFFVSYLLAGIGNFIYPKIIYLNGSYEAISTSTYLIYLLAGLIVVAGVVLLLTILLNKLVPNAYATVFIAIGLYFTSDLFMILGWTHPALQLFTLFNIPGVLSGDVATEVGNSYIDFPFTIIILIIFMAVQWLFIYLIQKRTYIKKQRSEKVA</sequence>
<keyword evidence="1" id="KW-0472">Membrane</keyword>
<protein>
    <recommendedName>
        <fullName evidence="4">ABC-2 type transport system permease protein</fullName>
    </recommendedName>
</protein>
<feature type="transmembrane region" description="Helical" evidence="1">
    <location>
        <begin position="20"/>
        <end position="37"/>
    </location>
</feature>